<feature type="region of interest" description="Disordered" evidence="1">
    <location>
        <begin position="1"/>
        <end position="22"/>
    </location>
</feature>
<evidence type="ECO:0000256" key="1">
    <source>
        <dbReference type="SAM" id="MobiDB-lite"/>
    </source>
</evidence>
<evidence type="ECO:0000313" key="3">
    <source>
        <dbReference type="Proteomes" id="UP000189670"/>
    </source>
</evidence>
<dbReference type="EMBL" id="ATBP01000472">
    <property type="protein sequence ID" value="ETR70170.1"/>
    <property type="molecule type" value="Genomic_DNA"/>
</dbReference>
<protein>
    <submittedName>
        <fullName evidence="2">Uncharacterized protein</fullName>
    </submittedName>
</protein>
<name>A0A1V1P5S9_9BACT</name>
<accession>A0A1V1P5S9</accession>
<feature type="compositionally biased region" description="Polar residues" evidence="1">
    <location>
        <begin position="81"/>
        <end position="94"/>
    </location>
</feature>
<dbReference type="AlphaFoldDB" id="A0A1V1P5S9"/>
<gene>
    <name evidence="2" type="ORF">OMM_03430</name>
</gene>
<feature type="compositionally biased region" description="Acidic residues" evidence="1">
    <location>
        <begin position="57"/>
        <end position="70"/>
    </location>
</feature>
<dbReference type="Proteomes" id="UP000189670">
    <property type="component" value="Unassembled WGS sequence"/>
</dbReference>
<reference evidence="3" key="1">
    <citation type="submission" date="2012-11" db="EMBL/GenBank/DDBJ databases">
        <authorList>
            <person name="Lucero-Rivera Y.E."/>
            <person name="Tovar-Ramirez D."/>
        </authorList>
    </citation>
    <scope>NUCLEOTIDE SEQUENCE [LARGE SCALE GENOMIC DNA]</scope>
    <source>
        <strain evidence="3">Araruama</strain>
    </source>
</reference>
<proteinExistence type="predicted"/>
<organism evidence="2 3">
    <name type="scientific">Candidatus Magnetoglobus multicellularis str. Araruama</name>
    <dbReference type="NCBI Taxonomy" id="890399"/>
    <lineage>
        <taxon>Bacteria</taxon>
        <taxon>Pseudomonadati</taxon>
        <taxon>Thermodesulfobacteriota</taxon>
        <taxon>Desulfobacteria</taxon>
        <taxon>Desulfobacterales</taxon>
        <taxon>Desulfobacteraceae</taxon>
        <taxon>Candidatus Magnetoglobus</taxon>
    </lineage>
</organism>
<evidence type="ECO:0000313" key="2">
    <source>
        <dbReference type="EMBL" id="ETR70170.1"/>
    </source>
</evidence>
<sequence length="136" mass="14685">MIEDTEMSEEDVIDTLPVDDEADESIIEATDDYAVTSEGALLDAEPAAPEMRKPDDNDQDIEIEKDDDLADVISEEKQALTERSTQTSSGSGASDWTAALEDADASLLIPADATPKDKITHIINQIQAIDTNGSFK</sequence>
<comment type="caution">
    <text evidence="2">The sequence shown here is derived from an EMBL/GenBank/DDBJ whole genome shotgun (WGS) entry which is preliminary data.</text>
</comment>
<feature type="region of interest" description="Disordered" evidence="1">
    <location>
        <begin position="42"/>
        <end position="97"/>
    </location>
</feature>